<sequence length="207" mass="22692">MSSESGENARDRQGGRQVTGDASAKRETDRATGKRDTDGTPGKRDAEAVSRFVERFASELTEAGMQRMASRVFAALLADDDASMTSAELALALQISPAAVSGAVNYLTQVSMVGREREPGSRRDRYRLHNEIWYTTFTSRDRVLTRWEQTLKDGVGALGEHTPAGARLAETAAFFEFMQGELAAMMDRWREHRKTLDLSAADGPASA</sequence>
<comment type="caution">
    <text evidence="6">The sequence shown here is derived from an EMBL/GenBank/DDBJ whole genome shotgun (WGS) entry which is preliminary data.</text>
</comment>
<keyword evidence="1" id="KW-0805">Transcription regulation</keyword>
<dbReference type="GO" id="GO:0003700">
    <property type="term" value="F:DNA-binding transcription factor activity"/>
    <property type="evidence" value="ECO:0007669"/>
    <property type="project" value="InterPro"/>
</dbReference>
<organism evidence="6 7">
    <name type="scientific">Streptomyces brevispora</name>
    <dbReference type="NCBI Taxonomy" id="887462"/>
    <lineage>
        <taxon>Bacteria</taxon>
        <taxon>Bacillati</taxon>
        <taxon>Actinomycetota</taxon>
        <taxon>Actinomycetes</taxon>
        <taxon>Kitasatosporales</taxon>
        <taxon>Streptomycetaceae</taxon>
        <taxon>Streptomyces</taxon>
    </lineage>
</organism>
<dbReference type="EMBL" id="VIWW01000001">
    <property type="protein sequence ID" value="TWG04105.1"/>
    <property type="molecule type" value="Genomic_DNA"/>
</dbReference>
<keyword evidence="3" id="KW-0804">Transcription</keyword>
<evidence type="ECO:0000313" key="7">
    <source>
        <dbReference type="Proteomes" id="UP000318186"/>
    </source>
</evidence>
<dbReference type="PANTHER" id="PTHR38465:SF2">
    <property type="entry name" value="HTH-TYPE TRANSCRIPTIONAL REGULATOR MMPR5"/>
    <property type="match status" value="1"/>
</dbReference>
<evidence type="ECO:0000256" key="4">
    <source>
        <dbReference type="SAM" id="MobiDB-lite"/>
    </source>
</evidence>
<evidence type="ECO:0000313" key="6">
    <source>
        <dbReference type="EMBL" id="TWG04105.1"/>
    </source>
</evidence>
<dbReference type="InterPro" id="IPR052362">
    <property type="entry name" value="HTH-GbsR_regulator"/>
</dbReference>
<dbReference type="GO" id="GO:0003677">
    <property type="term" value="F:DNA binding"/>
    <property type="evidence" value="ECO:0007669"/>
    <property type="project" value="UniProtKB-KW"/>
</dbReference>
<evidence type="ECO:0000256" key="3">
    <source>
        <dbReference type="ARBA" id="ARBA00023163"/>
    </source>
</evidence>
<evidence type="ECO:0000259" key="5">
    <source>
        <dbReference type="Pfam" id="PF12802"/>
    </source>
</evidence>
<gene>
    <name evidence="6" type="ORF">FHX80_112548</name>
</gene>
<dbReference type="AlphaFoldDB" id="A0A561UXM5"/>
<dbReference type="Gene3D" id="1.10.10.10">
    <property type="entry name" value="Winged helix-like DNA-binding domain superfamily/Winged helix DNA-binding domain"/>
    <property type="match status" value="1"/>
</dbReference>
<feature type="compositionally biased region" description="Basic and acidic residues" evidence="4">
    <location>
        <begin position="23"/>
        <end position="46"/>
    </location>
</feature>
<evidence type="ECO:0000256" key="1">
    <source>
        <dbReference type="ARBA" id="ARBA00023015"/>
    </source>
</evidence>
<dbReference type="InterPro" id="IPR000835">
    <property type="entry name" value="HTH_MarR-typ"/>
</dbReference>
<dbReference type="RefSeq" id="WP_145764303.1">
    <property type="nucleotide sequence ID" value="NZ_VIWW01000001.1"/>
</dbReference>
<keyword evidence="2 6" id="KW-0238">DNA-binding</keyword>
<evidence type="ECO:0000256" key="2">
    <source>
        <dbReference type="ARBA" id="ARBA00023125"/>
    </source>
</evidence>
<proteinExistence type="predicted"/>
<dbReference type="InterPro" id="IPR036390">
    <property type="entry name" value="WH_DNA-bd_sf"/>
</dbReference>
<dbReference type="PANTHER" id="PTHR38465">
    <property type="entry name" value="HTH-TYPE TRANSCRIPTIONAL REGULATOR MJ1563-RELATED"/>
    <property type="match status" value="1"/>
</dbReference>
<name>A0A561UXM5_9ACTN</name>
<feature type="domain" description="HTH marR-type" evidence="5">
    <location>
        <begin position="64"/>
        <end position="123"/>
    </location>
</feature>
<accession>A0A561UXM5</accession>
<reference evidence="6 7" key="1">
    <citation type="submission" date="2019-06" db="EMBL/GenBank/DDBJ databases">
        <title>Sequencing the genomes of 1000 actinobacteria strains.</title>
        <authorList>
            <person name="Klenk H.-P."/>
        </authorList>
    </citation>
    <scope>NUCLEOTIDE SEQUENCE [LARGE SCALE GENOMIC DNA]</scope>
    <source>
        <strain evidence="6 7">DSM 42059</strain>
    </source>
</reference>
<feature type="region of interest" description="Disordered" evidence="4">
    <location>
        <begin position="1"/>
        <end position="46"/>
    </location>
</feature>
<dbReference type="Proteomes" id="UP000318186">
    <property type="component" value="Unassembled WGS sequence"/>
</dbReference>
<dbReference type="Pfam" id="PF12802">
    <property type="entry name" value="MarR_2"/>
    <property type="match status" value="1"/>
</dbReference>
<dbReference type="SUPFAM" id="SSF46785">
    <property type="entry name" value="Winged helix' DNA-binding domain"/>
    <property type="match status" value="1"/>
</dbReference>
<dbReference type="InterPro" id="IPR036388">
    <property type="entry name" value="WH-like_DNA-bd_sf"/>
</dbReference>
<protein>
    <submittedName>
        <fullName evidence="6">DNA-binding transcriptional regulator GbsR (MarR family)</fullName>
    </submittedName>
</protein>
<dbReference type="OrthoDB" id="67158at2"/>